<keyword evidence="9" id="KW-0289">Folate biosynthesis</keyword>
<feature type="domain" description="7,8-dihydro-6-hydroxymethylpterin-pyrophosphokinase" evidence="13">
    <location>
        <begin position="110"/>
        <end position="121"/>
    </location>
</feature>
<dbReference type="GO" id="GO:0003848">
    <property type="term" value="F:2-amino-4-hydroxy-6-hydroxymethyldihydropteridine diphosphokinase activity"/>
    <property type="evidence" value="ECO:0007669"/>
    <property type="project" value="UniProtKB-EC"/>
</dbReference>
<accession>A0A9X0WKL3</accession>
<dbReference type="AlphaFoldDB" id="A0A9X0WKL3"/>
<evidence type="ECO:0000256" key="7">
    <source>
        <dbReference type="ARBA" id="ARBA00022777"/>
    </source>
</evidence>
<evidence type="ECO:0000259" key="13">
    <source>
        <dbReference type="PROSITE" id="PS00794"/>
    </source>
</evidence>
<dbReference type="GO" id="GO:0005524">
    <property type="term" value="F:ATP binding"/>
    <property type="evidence" value="ECO:0007669"/>
    <property type="project" value="UniProtKB-KW"/>
</dbReference>
<reference evidence="14 15" key="1">
    <citation type="journal article" date="2020" name="Microorganisms">
        <title>Osmotic Adaptation and Compatible Solute Biosynthesis of Phototrophic Bacteria as Revealed from Genome Analyses.</title>
        <authorList>
            <person name="Imhoff J.F."/>
            <person name="Rahn T."/>
            <person name="Kunzel S."/>
            <person name="Keller A."/>
            <person name="Neulinger S.C."/>
        </authorList>
    </citation>
    <scope>NUCLEOTIDE SEQUENCE [LARGE SCALE GENOMIC DNA]</scope>
    <source>
        <strain evidence="14 15">DSM 21303</strain>
    </source>
</reference>
<keyword evidence="8" id="KW-0067">ATP-binding</keyword>
<dbReference type="PROSITE" id="PS00794">
    <property type="entry name" value="HPPK"/>
    <property type="match status" value="1"/>
</dbReference>
<evidence type="ECO:0000256" key="12">
    <source>
        <dbReference type="ARBA" id="ARBA00033413"/>
    </source>
</evidence>
<comment type="pathway">
    <text evidence="1">Cofactor biosynthesis; tetrahydrofolate biosynthesis; 2-amino-4-hydroxy-6-hydroxymethyl-7,8-dihydropteridine diphosphate from 7,8-dihydroneopterin triphosphate: step 4/4.</text>
</comment>
<dbReference type="CDD" id="cd00483">
    <property type="entry name" value="HPPK"/>
    <property type="match status" value="1"/>
</dbReference>
<dbReference type="PANTHER" id="PTHR43071:SF1">
    <property type="entry name" value="2-AMINO-4-HYDROXY-6-HYDROXYMETHYLDIHYDROPTERIDINE PYROPHOSPHOKINASE"/>
    <property type="match status" value="1"/>
</dbReference>
<comment type="caution">
    <text evidence="14">The sequence shown here is derived from an EMBL/GenBank/DDBJ whole genome shotgun (WGS) entry which is preliminary data.</text>
</comment>
<evidence type="ECO:0000256" key="11">
    <source>
        <dbReference type="ARBA" id="ARBA00029766"/>
    </source>
</evidence>
<dbReference type="Gene3D" id="3.30.70.560">
    <property type="entry name" value="7,8-Dihydro-6-hydroxymethylpterin-pyrophosphokinase HPPK"/>
    <property type="match status" value="1"/>
</dbReference>
<dbReference type="NCBIfam" id="TIGR01498">
    <property type="entry name" value="folK"/>
    <property type="match status" value="1"/>
</dbReference>
<dbReference type="EC" id="2.7.6.3" evidence="3"/>
<evidence type="ECO:0000256" key="4">
    <source>
        <dbReference type="ARBA" id="ARBA00016218"/>
    </source>
</evidence>
<keyword evidence="6" id="KW-0547">Nucleotide-binding</keyword>
<organism evidence="14 15">
    <name type="scientific">Thiocapsa imhoffii</name>
    <dbReference type="NCBI Taxonomy" id="382777"/>
    <lineage>
        <taxon>Bacteria</taxon>
        <taxon>Pseudomonadati</taxon>
        <taxon>Pseudomonadota</taxon>
        <taxon>Gammaproteobacteria</taxon>
        <taxon>Chromatiales</taxon>
        <taxon>Chromatiaceae</taxon>
        <taxon>Thiocapsa</taxon>
    </lineage>
</organism>
<name>A0A9X0WKL3_9GAMM</name>
<evidence type="ECO:0000256" key="5">
    <source>
        <dbReference type="ARBA" id="ARBA00022679"/>
    </source>
</evidence>
<dbReference type="InterPro" id="IPR000550">
    <property type="entry name" value="Hppk"/>
</dbReference>
<gene>
    <name evidence="14" type="primary">folK</name>
    <name evidence="14" type="ORF">CKO25_15900</name>
</gene>
<evidence type="ECO:0000256" key="8">
    <source>
        <dbReference type="ARBA" id="ARBA00022840"/>
    </source>
</evidence>
<evidence type="ECO:0000256" key="2">
    <source>
        <dbReference type="ARBA" id="ARBA00005810"/>
    </source>
</evidence>
<dbReference type="SUPFAM" id="SSF55083">
    <property type="entry name" value="6-hydroxymethyl-7,8-dihydropterin pyrophosphokinase, HPPK"/>
    <property type="match status" value="1"/>
</dbReference>
<comment type="similarity">
    <text evidence="2">Belongs to the HPPK family.</text>
</comment>
<evidence type="ECO:0000256" key="3">
    <source>
        <dbReference type="ARBA" id="ARBA00013253"/>
    </source>
</evidence>
<sequence>MIPVSFEATVAMTQSDSQDRMPVETFIGLGSNLQEPVRQVREAIRTLAMLPHVALLARSRLYRTAPVGPPGQPDYVNAVVRLRTDLAPVALLRALHGIEIAQGRHRDGTRWGPRVLDLDILIYGDQRIAVPGLRIPHPEMAKRAFVLVPLADVAAPDLLVPGMGVLADLLESCDRSGVAVLDGCDP</sequence>
<evidence type="ECO:0000313" key="15">
    <source>
        <dbReference type="Proteomes" id="UP001138802"/>
    </source>
</evidence>
<dbReference type="GO" id="GO:0016301">
    <property type="term" value="F:kinase activity"/>
    <property type="evidence" value="ECO:0007669"/>
    <property type="project" value="UniProtKB-KW"/>
</dbReference>
<evidence type="ECO:0000256" key="9">
    <source>
        <dbReference type="ARBA" id="ARBA00022909"/>
    </source>
</evidence>
<evidence type="ECO:0000256" key="10">
    <source>
        <dbReference type="ARBA" id="ARBA00029409"/>
    </source>
</evidence>
<keyword evidence="5" id="KW-0808">Transferase</keyword>
<dbReference type="Pfam" id="PF01288">
    <property type="entry name" value="HPPK"/>
    <property type="match status" value="1"/>
</dbReference>
<keyword evidence="15" id="KW-1185">Reference proteome</keyword>
<evidence type="ECO:0000256" key="6">
    <source>
        <dbReference type="ARBA" id="ARBA00022741"/>
    </source>
</evidence>
<dbReference type="GO" id="GO:0046656">
    <property type="term" value="P:folic acid biosynthetic process"/>
    <property type="evidence" value="ECO:0007669"/>
    <property type="project" value="UniProtKB-KW"/>
</dbReference>
<evidence type="ECO:0000313" key="14">
    <source>
        <dbReference type="EMBL" id="MBK1646104.1"/>
    </source>
</evidence>
<keyword evidence="7" id="KW-0418">Kinase</keyword>
<protein>
    <recommendedName>
        <fullName evidence="4">2-amino-4-hydroxy-6-hydroxymethyldihydropteridine pyrophosphokinase</fullName>
        <ecNumber evidence="3">2.7.6.3</ecNumber>
    </recommendedName>
    <alternativeName>
        <fullName evidence="11">6-hydroxymethyl-7,8-dihydropterin pyrophosphokinase</fullName>
    </alternativeName>
    <alternativeName>
        <fullName evidence="12">7,8-dihydro-6-hydroxymethylpterin-pyrophosphokinase</fullName>
    </alternativeName>
</protein>
<evidence type="ECO:0000256" key="1">
    <source>
        <dbReference type="ARBA" id="ARBA00005051"/>
    </source>
</evidence>
<dbReference type="PANTHER" id="PTHR43071">
    <property type="entry name" value="2-AMINO-4-HYDROXY-6-HYDROXYMETHYLDIHYDROPTERIDINE PYROPHOSPHOKINASE"/>
    <property type="match status" value="1"/>
</dbReference>
<dbReference type="EMBL" id="NRSD01000019">
    <property type="protein sequence ID" value="MBK1646104.1"/>
    <property type="molecule type" value="Genomic_DNA"/>
</dbReference>
<dbReference type="Proteomes" id="UP001138802">
    <property type="component" value="Unassembled WGS sequence"/>
</dbReference>
<dbReference type="InterPro" id="IPR035907">
    <property type="entry name" value="Hppk_sf"/>
</dbReference>
<proteinExistence type="inferred from homology"/>
<comment type="function">
    <text evidence="10">Catalyzes the transfer of pyrophosphate from adenosine triphosphate (ATP) to 6-hydroxymethyl-7,8-dihydropterin, an enzymatic step in folate biosynthesis pathway.</text>
</comment>